<evidence type="ECO:0000313" key="2">
    <source>
        <dbReference type="Proteomes" id="UP001177260"/>
    </source>
</evidence>
<accession>A0ACC3BDZ8</accession>
<comment type="caution">
    <text evidence="1">The sequence shown here is derived from an EMBL/GenBank/DDBJ whole genome shotgun (WGS) entry which is preliminary data.</text>
</comment>
<dbReference type="Proteomes" id="UP001177260">
    <property type="component" value="Unassembled WGS sequence"/>
</dbReference>
<dbReference type="EMBL" id="JAOPJF010000005">
    <property type="protein sequence ID" value="KAK1149024.1"/>
    <property type="molecule type" value="Genomic_DNA"/>
</dbReference>
<evidence type="ECO:0000313" key="1">
    <source>
        <dbReference type="EMBL" id="KAK1149024.1"/>
    </source>
</evidence>
<reference evidence="1 2" key="1">
    <citation type="journal article" date="2023" name="ACS Omega">
        <title>Identification of the Neoaspergillic Acid Biosynthesis Gene Cluster by Establishing an In Vitro CRISPR-Ribonucleoprotein Genetic System in Aspergillus melleus.</title>
        <authorList>
            <person name="Yuan B."/>
            <person name="Grau M.F."/>
            <person name="Murata R.M."/>
            <person name="Torok T."/>
            <person name="Venkateswaran K."/>
            <person name="Stajich J.E."/>
            <person name="Wang C.C.C."/>
        </authorList>
    </citation>
    <scope>NUCLEOTIDE SEQUENCE [LARGE SCALE GENOMIC DNA]</scope>
    <source>
        <strain evidence="1 2">IMV 1140</strain>
    </source>
</reference>
<organism evidence="1 2">
    <name type="scientific">Aspergillus melleus</name>
    <dbReference type="NCBI Taxonomy" id="138277"/>
    <lineage>
        <taxon>Eukaryota</taxon>
        <taxon>Fungi</taxon>
        <taxon>Dikarya</taxon>
        <taxon>Ascomycota</taxon>
        <taxon>Pezizomycotina</taxon>
        <taxon>Eurotiomycetes</taxon>
        <taxon>Eurotiomycetidae</taxon>
        <taxon>Eurotiales</taxon>
        <taxon>Aspergillaceae</taxon>
        <taxon>Aspergillus</taxon>
        <taxon>Aspergillus subgen. Circumdati</taxon>
    </lineage>
</organism>
<gene>
    <name evidence="1" type="ORF">N8T08_007701</name>
</gene>
<keyword evidence="2" id="KW-1185">Reference proteome</keyword>
<protein>
    <submittedName>
        <fullName evidence="1">Uncharacterized protein</fullName>
    </submittedName>
</protein>
<proteinExistence type="predicted"/>
<name>A0ACC3BDZ8_9EURO</name>
<sequence length="195" mass="22093">MPSAHGAHAHAKRKSRAEKPISHHVENDVEQTLKGEEATREAMRRGQGKSGLEHLTPFETIKTFKFATAVGVLSSFCAATEGYQAIAPVRIRGAITMLYQFWWALGSFMGQIAIRDTNERTPYRYLTAIYTQWGHVGFMFIIFLVLPESLSWYASKGREADAKKTLKWLKIPAWNFGKTETATQQLLRSEDVDEK</sequence>